<comment type="caution">
    <text evidence="1">The sequence shown here is derived from an EMBL/GenBank/DDBJ whole genome shotgun (WGS) entry which is preliminary data.</text>
</comment>
<dbReference type="Proteomes" id="UP000273516">
    <property type="component" value="Unassembled WGS sequence"/>
</dbReference>
<protein>
    <submittedName>
        <fullName evidence="1">DUF2267 domain-containing protein</fullName>
    </submittedName>
</protein>
<dbReference type="OrthoDB" id="20942at2"/>
<keyword evidence="2" id="KW-1185">Reference proteome</keyword>
<gene>
    <name evidence="1" type="ORF">C9E81_03000</name>
</gene>
<organism evidence="1 2">
    <name type="scientific">Paracoccus alkanivorans</name>
    <dbReference type="NCBI Taxonomy" id="2116655"/>
    <lineage>
        <taxon>Bacteria</taxon>
        <taxon>Pseudomonadati</taxon>
        <taxon>Pseudomonadota</taxon>
        <taxon>Alphaproteobacteria</taxon>
        <taxon>Rhodobacterales</taxon>
        <taxon>Paracoccaceae</taxon>
        <taxon>Paracoccus</taxon>
    </lineage>
</organism>
<dbReference type="InterPro" id="IPR038282">
    <property type="entry name" value="DUF2267_sf"/>
</dbReference>
<name>A0A3M0MKY4_9RHOB</name>
<sequence>MPMPFTYRHATDEWRRFLETMRKRTLIDSDNVIYTALDGLFRAFRSRVPPRLVLEFGDELPAVMRAVLVSRWDITAPLKPWVSRNELELEIRTLRRDHNFAPEGILDDLVWGIRTEVREIDFDRVLSRMEPEAQALWARIPG</sequence>
<evidence type="ECO:0000313" key="2">
    <source>
        <dbReference type="Proteomes" id="UP000273516"/>
    </source>
</evidence>
<dbReference type="InterPro" id="IPR018727">
    <property type="entry name" value="DUF2267"/>
</dbReference>
<dbReference type="Pfam" id="PF10025">
    <property type="entry name" value="DUF2267"/>
    <property type="match status" value="1"/>
</dbReference>
<reference evidence="1 2" key="1">
    <citation type="submission" date="2018-07" db="EMBL/GenBank/DDBJ databases">
        <authorList>
            <person name="Zhang Y."/>
            <person name="Wang L."/>
            <person name="Ma S."/>
        </authorList>
    </citation>
    <scope>NUCLEOTIDE SEQUENCE [LARGE SCALE GENOMIC DNA]</scope>
    <source>
        <strain evidence="1 2">4-2</strain>
    </source>
</reference>
<dbReference type="AlphaFoldDB" id="A0A3M0MKY4"/>
<dbReference type="Gene3D" id="1.10.490.110">
    <property type="entry name" value="Uncharacterized conserved protein DUF2267"/>
    <property type="match status" value="1"/>
</dbReference>
<dbReference type="EMBL" id="QOKZ01000001">
    <property type="protein sequence ID" value="RMC37723.1"/>
    <property type="molecule type" value="Genomic_DNA"/>
</dbReference>
<proteinExistence type="predicted"/>
<accession>A0A3M0MKY4</accession>
<evidence type="ECO:0000313" key="1">
    <source>
        <dbReference type="EMBL" id="RMC37723.1"/>
    </source>
</evidence>
<dbReference type="RefSeq" id="WP_122110807.1">
    <property type="nucleotide sequence ID" value="NZ_QOKZ01000001.1"/>
</dbReference>